<sequence length="364" mass="41488">MARKKKHPHSKPQTVDAFNGVSERVVTLLPPDLPSAQPEQSWVKGRGLSLYILWRRSSATTPVLPEHDAIWSHQTPVNLWMVTQCQWVPPAQTADAWLPLTSLLEGCDVLHSYLTTVRQSLNDVAYVVLHLEETQVNVPSDVVRSMQRQKQHRKRALMESMDGAVEEVLDLLQQRLRLNESALEQGWSPGRFIHFDRATGQRGWLIVSPREAIAVRLSVQQIYNFISLLQPQDIEWPDQQEARIGAQRYGPFYERVMQWNATNDIFETVAQLETIVEDSQKSTDGQLWLNFALAGIGILLSLFSISQFSWFPILAISGLAIASIFHALYARSGRYLWQVAGWLFFAISLLLVVLLYILRLPVLK</sequence>
<comment type="caution">
    <text evidence="2">The sequence shown here is derived from an EMBL/GenBank/DDBJ whole genome shotgun (WGS) entry which is preliminary data.</text>
</comment>
<evidence type="ECO:0000313" key="3">
    <source>
        <dbReference type="Proteomes" id="UP000287224"/>
    </source>
</evidence>
<keyword evidence="1" id="KW-0472">Membrane</keyword>
<reference evidence="3" key="1">
    <citation type="submission" date="2018-12" db="EMBL/GenBank/DDBJ databases">
        <title>Tengunoibacter tsumagoiensis gen. nov., sp. nov., Dictyobacter kobayashii sp. nov., D. alpinus sp. nov., and D. joshuensis sp. nov. and description of Dictyobacteraceae fam. nov. within the order Ktedonobacterales isolated from Tengu-no-mugimeshi.</title>
        <authorList>
            <person name="Wang C.M."/>
            <person name="Zheng Y."/>
            <person name="Sakai Y."/>
            <person name="Toyoda A."/>
            <person name="Minakuchi Y."/>
            <person name="Abe K."/>
            <person name="Yokota A."/>
            <person name="Yabe S."/>
        </authorList>
    </citation>
    <scope>NUCLEOTIDE SEQUENCE [LARGE SCALE GENOMIC DNA]</scope>
    <source>
        <strain evidence="3">S-27</strain>
    </source>
</reference>
<feature type="transmembrane region" description="Helical" evidence="1">
    <location>
        <begin position="287"/>
        <end position="305"/>
    </location>
</feature>
<protein>
    <submittedName>
        <fullName evidence="2">Uncharacterized protein</fullName>
    </submittedName>
</protein>
<gene>
    <name evidence="2" type="ORF">KDAU_61620</name>
</gene>
<name>A0A401ZPP3_9CHLR</name>
<feature type="transmembrane region" description="Helical" evidence="1">
    <location>
        <begin position="336"/>
        <end position="358"/>
    </location>
</feature>
<keyword evidence="3" id="KW-1185">Reference proteome</keyword>
<evidence type="ECO:0000256" key="1">
    <source>
        <dbReference type="SAM" id="Phobius"/>
    </source>
</evidence>
<evidence type="ECO:0000313" key="2">
    <source>
        <dbReference type="EMBL" id="GCE08833.1"/>
    </source>
</evidence>
<keyword evidence="1" id="KW-0812">Transmembrane</keyword>
<accession>A0A401ZPP3</accession>
<dbReference type="RefSeq" id="WP_126601317.1">
    <property type="nucleotide sequence ID" value="NZ_BIFQ01000002.1"/>
</dbReference>
<dbReference type="Proteomes" id="UP000287224">
    <property type="component" value="Unassembled WGS sequence"/>
</dbReference>
<proteinExistence type="predicted"/>
<organism evidence="2 3">
    <name type="scientific">Dictyobacter aurantiacus</name>
    <dbReference type="NCBI Taxonomy" id="1936993"/>
    <lineage>
        <taxon>Bacteria</taxon>
        <taxon>Bacillati</taxon>
        <taxon>Chloroflexota</taxon>
        <taxon>Ktedonobacteria</taxon>
        <taxon>Ktedonobacterales</taxon>
        <taxon>Dictyobacteraceae</taxon>
        <taxon>Dictyobacter</taxon>
    </lineage>
</organism>
<dbReference type="EMBL" id="BIFQ01000002">
    <property type="protein sequence ID" value="GCE08833.1"/>
    <property type="molecule type" value="Genomic_DNA"/>
</dbReference>
<keyword evidence="1" id="KW-1133">Transmembrane helix</keyword>
<dbReference type="AlphaFoldDB" id="A0A401ZPP3"/>
<dbReference type="OrthoDB" id="144283at2"/>
<feature type="transmembrane region" description="Helical" evidence="1">
    <location>
        <begin position="311"/>
        <end position="329"/>
    </location>
</feature>